<sequence>MPRVEADKVILQCRIALESVKRGRASLIEAQCIAQAVLLSGLLTEAGFGILDRATLDEVQGDVLALLDRGLTVGDWRLPATAVPRLTAVINEHDRQMREVCLSAVIECNEHLERFIATLPRPSDSPTH</sequence>
<protein>
    <submittedName>
        <fullName evidence="1">Fis family transcriptional regulator</fullName>
    </submittedName>
</protein>
<organism evidence="1 2">
    <name type="scientific">Caballeronia zhejiangensis</name>
    <dbReference type="NCBI Taxonomy" id="871203"/>
    <lineage>
        <taxon>Bacteria</taxon>
        <taxon>Pseudomonadati</taxon>
        <taxon>Pseudomonadota</taxon>
        <taxon>Betaproteobacteria</taxon>
        <taxon>Burkholderiales</taxon>
        <taxon>Burkholderiaceae</taxon>
        <taxon>Caballeronia</taxon>
    </lineage>
</organism>
<evidence type="ECO:0000313" key="1">
    <source>
        <dbReference type="EMBL" id="KDR27677.1"/>
    </source>
</evidence>
<keyword evidence="2" id="KW-1185">Reference proteome</keyword>
<gene>
    <name evidence="1" type="ORF">BG60_16360</name>
</gene>
<evidence type="ECO:0000313" key="2">
    <source>
        <dbReference type="Proteomes" id="UP000027451"/>
    </source>
</evidence>
<name>A0A656QG64_9BURK</name>
<dbReference type="AlphaFoldDB" id="A0A656QG64"/>
<proteinExistence type="predicted"/>
<comment type="caution">
    <text evidence="1">The sequence shown here is derived from an EMBL/GenBank/DDBJ whole genome shotgun (WGS) entry which is preliminary data.</text>
</comment>
<accession>A0A656QG64</accession>
<reference evidence="1 2" key="1">
    <citation type="submission" date="2014-03" db="EMBL/GenBank/DDBJ databases">
        <title>Draft Genome Sequences of Four Burkholderia Strains.</title>
        <authorList>
            <person name="Liu X.Y."/>
            <person name="Li C.X."/>
            <person name="Xu J.H."/>
        </authorList>
    </citation>
    <scope>NUCLEOTIDE SEQUENCE [LARGE SCALE GENOMIC DNA]</scope>
    <source>
        <strain evidence="1 2">OP-1</strain>
    </source>
</reference>
<dbReference type="EMBL" id="JFHD01000023">
    <property type="protein sequence ID" value="KDR27677.1"/>
    <property type="molecule type" value="Genomic_DNA"/>
</dbReference>
<dbReference type="Proteomes" id="UP000027451">
    <property type="component" value="Unassembled WGS sequence"/>
</dbReference>